<evidence type="ECO:0000256" key="2">
    <source>
        <dbReference type="ARBA" id="ARBA00022692"/>
    </source>
</evidence>
<keyword evidence="10" id="KW-1185">Reference proteome</keyword>
<reference key="5">
    <citation type="submission" date="2011-08" db="EMBL/GenBank/DDBJ databases">
        <title>Genome sequence of Naumovozyma castellii.</title>
        <authorList>
            <person name="Gordon J.L."/>
            <person name="Armisen D."/>
            <person name="Proux-Wera E."/>
            <person name="OhEigeartaigh S.S."/>
            <person name="Byrne K.P."/>
            <person name="Wolfe K.H."/>
        </authorList>
    </citation>
    <scope>NUCLEOTIDE SEQUENCE</scope>
    <source>
        <strain>Type strain:CBS 4309</strain>
    </source>
</reference>
<dbReference type="PANTHER" id="PTHR42718">
    <property type="entry name" value="MAJOR FACILITATOR SUPERFAMILY MULTIDRUG TRANSPORTER MFSC"/>
    <property type="match status" value="1"/>
</dbReference>
<dbReference type="Pfam" id="PF07690">
    <property type="entry name" value="MFS_1"/>
    <property type="match status" value="1"/>
</dbReference>
<feature type="transmembrane region" description="Helical" evidence="6">
    <location>
        <begin position="496"/>
        <end position="520"/>
    </location>
</feature>
<dbReference type="HOGENOM" id="CLU_000960_27_4_1"/>
<gene>
    <name evidence="9" type="primary">NCAS0A02540</name>
    <name evidence="9" type="ordered locus">NCAS_0A02540</name>
</gene>
<feature type="domain" description="Major facilitator superfamily (MFS) profile" evidence="7">
    <location>
        <begin position="65"/>
        <end position="526"/>
    </location>
</feature>
<dbReference type="EMBL" id="AY144913">
    <property type="protein sequence ID" value="AAO32477.1"/>
    <property type="molecule type" value="Genomic_DNA"/>
</dbReference>
<feature type="transmembrane region" description="Helical" evidence="6">
    <location>
        <begin position="193"/>
        <end position="214"/>
    </location>
</feature>
<dbReference type="OrthoDB" id="2130629at2759"/>
<dbReference type="GO" id="GO:0016020">
    <property type="term" value="C:membrane"/>
    <property type="evidence" value="ECO:0007669"/>
    <property type="project" value="UniProtKB-SubCell"/>
</dbReference>
<keyword evidence="3 6" id="KW-1133">Transmembrane helix</keyword>
<dbReference type="Gene3D" id="1.20.1250.20">
    <property type="entry name" value="MFS general substrate transporter like domains"/>
    <property type="match status" value="2"/>
</dbReference>
<evidence type="ECO:0000256" key="1">
    <source>
        <dbReference type="ARBA" id="ARBA00004141"/>
    </source>
</evidence>
<dbReference type="PANTHER" id="PTHR42718:SF14">
    <property type="entry name" value="AMINOTRIAZOLE RESISTANCE PROTEIN"/>
    <property type="match status" value="1"/>
</dbReference>
<dbReference type="CDD" id="cd17476">
    <property type="entry name" value="MFS_Amf1_MDR_like"/>
    <property type="match status" value="1"/>
</dbReference>
<protein>
    <submittedName>
        <fullName evidence="8">YMR279C</fullName>
    </submittedName>
</protein>
<dbReference type="InterPro" id="IPR011701">
    <property type="entry name" value="MFS"/>
</dbReference>
<dbReference type="FunFam" id="1.20.1250.20:FF:000397">
    <property type="entry name" value="Aminotriazole resistance protein"/>
    <property type="match status" value="1"/>
</dbReference>
<feature type="transmembrane region" description="Helical" evidence="6">
    <location>
        <begin position="328"/>
        <end position="350"/>
    </location>
</feature>
<feature type="transmembrane region" description="Helical" evidence="6">
    <location>
        <begin position="393"/>
        <end position="411"/>
    </location>
</feature>
<dbReference type="AlphaFoldDB" id="Q876A2"/>
<accession>Q876A2</accession>
<feature type="transmembrane region" description="Helical" evidence="6">
    <location>
        <begin position="226"/>
        <end position="246"/>
    </location>
</feature>
<keyword evidence="4 6" id="KW-0472">Membrane</keyword>
<evidence type="ECO:0000313" key="9">
    <source>
        <dbReference type="EMBL" id="CCC66812.1"/>
    </source>
</evidence>
<feature type="transmembrane region" description="Helical" evidence="6">
    <location>
        <begin position="103"/>
        <end position="120"/>
    </location>
</feature>
<organism evidence="8">
    <name type="scientific">Naumovozyma castellii</name>
    <name type="common">Yeast</name>
    <name type="synonym">Saccharomyces castellii</name>
    <dbReference type="NCBI Taxonomy" id="27288"/>
    <lineage>
        <taxon>Eukaryota</taxon>
        <taxon>Fungi</taxon>
        <taxon>Dikarya</taxon>
        <taxon>Ascomycota</taxon>
        <taxon>Saccharomycotina</taxon>
        <taxon>Saccharomycetes</taxon>
        <taxon>Saccharomycetales</taxon>
        <taxon>Saccharomycetaceae</taxon>
        <taxon>Naumovozyma</taxon>
    </lineage>
</organism>
<reference evidence="9 10" key="3">
    <citation type="journal article" date="2011" name="Proc. Natl. Acad. Sci. U.S.A.">
        <title>Evolutionary erosion of yeast sex chromosomes by mating-type switching accidents.</title>
        <authorList>
            <person name="Gordon J.L."/>
            <person name="Armisen D."/>
            <person name="Proux-Wera E."/>
            <person name="Oheigeartaigh S.S."/>
            <person name="Byrne K.P."/>
            <person name="Wolfe K.H."/>
        </authorList>
    </citation>
    <scope>NUCLEOTIDE SEQUENCE [LARGE SCALE GENOMIC DNA]</scope>
    <source>
        <strain evidence="10">ATCC 76901 / BCRC 22586 / CBS 4309 / NBRC 1992 / NRRL Y-12630</strain>
        <strain evidence="9">Type strain:CBS 4309</strain>
    </source>
</reference>
<dbReference type="InterPro" id="IPR036259">
    <property type="entry name" value="MFS_trans_sf"/>
</dbReference>
<feature type="region of interest" description="Disordered" evidence="5">
    <location>
        <begin position="1"/>
        <end position="26"/>
    </location>
</feature>
<comment type="subcellular location">
    <subcellularLocation>
        <location evidence="1">Membrane</location>
        <topology evidence="1">Multi-pass membrane protein</topology>
    </subcellularLocation>
</comment>
<name>Q876A2_NAUCA</name>
<evidence type="ECO:0000256" key="6">
    <source>
        <dbReference type="SAM" id="Phobius"/>
    </source>
</evidence>
<reference evidence="9" key="4">
    <citation type="submission" date="2011-07" db="EMBL/GenBank/DDBJ databases">
        <authorList>
            <person name="Byrne K."/>
        </authorList>
    </citation>
    <scope>NUCLEOTIDE SEQUENCE</scope>
    <source>
        <strain evidence="9">Type strain:CBS 4309</strain>
    </source>
</reference>
<reference evidence="8" key="2">
    <citation type="journal article" date="2003" name="Nature">
        <title>Yeast genome duplication was followed by asynchronous differentiation of duplicated genes.</title>
        <authorList>
            <person name="Langkjaer R.B."/>
            <person name="Cliften P.F."/>
            <person name="Johnston M."/>
            <person name="Piskur J."/>
        </authorList>
    </citation>
    <scope>NUCLEOTIDE SEQUENCE</scope>
    <source>
        <strain evidence="8">CBS4309</strain>
    </source>
</reference>
<sequence>MSLPSILQTDSDNFSSSTVSFPNEDKNISHNEKEVYSNSTDSVLDDDSPWQNPNYFSSKYKEYFFIFTCMVANLLNQAGQTQVLSTMNVISESFHSDSGKQTWLMASFPLVSGSFILISGRIGDIYGLKKTMIGGYIFMIIWSLLCGFADFTHNDTFFIVCRAFQGLGISFILPNVMGLIGNIYKVGTLRKNIVISMIGLTAPTGACMGALWGGLIVTENAKQWPWIFYAYALTGLVNLIMALYSVPNCIPTNVHNFAMDWIGSIIGVVGLILFNFVWNQGPVAGWDKAYIIVLLIISVLFLVAFVVYELKYPISPLLPVEVTKNGQILTILSILFLGWGAFGIWTFYYFAFQLNLRDYSPVWVGGTYFMFIIWGTIAALIVAFTIKKVGPAILLFFSALGFTMGSLMLSVTPIHQMYWRMNLGMQIILCFGMDLSFPASSIILSDHLPMQYQGMAGSLVNTVINYATSLCLGMGTTVERQINKSGEDLLKGYRSALYLAVGLGGLGSCIAFINLCYTLWMKRRDRLADLKSVSTDDSV</sequence>
<dbReference type="Proteomes" id="UP000001640">
    <property type="component" value="Chromosome 1"/>
</dbReference>
<dbReference type="GeneID" id="96900301"/>
<feature type="compositionally biased region" description="Polar residues" evidence="5">
    <location>
        <begin position="1"/>
        <end position="21"/>
    </location>
</feature>
<evidence type="ECO:0000256" key="3">
    <source>
        <dbReference type="ARBA" id="ARBA00022989"/>
    </source>
</evidence>
<feature type="transmembrane region" description="Helical" evidence="6">
    <location>
        <begin position="132"/>
        <end position="151"/>
    </location>
</feature>
<evidence type="ECO:0000256" key="5">
    <source>
        <dbReference type="SAM" id="MobiDB-lite"/>
    </source>
</evidence>
<dbReference type="SUPFAM" id="SSF103473">
    <property type="entry name" value="MFS general substrate transporter"/>
    <property type="match status" value="1"/>
</dbReference>
<proteinExistence type="predicted"/>
<reference evidence="8" key="1">
    <citation type="submission" date="2002-08" db="EMBL/GenBank/DDBJ databases">
        <authorList>
            <person name="Langkjaer R.B."/>
            <person name="Cliften P.F."/>
            <person name="Johnston M."/>
            <person name="Piskur J."/>
        </authorList>
    </citation>
    <scope>NUCLEOTIDE SEQUENCE</scope>
    <source>
        <strain evidence="8">CBS4309</strain>
    </source>
</reference>
<dbReference type="RefSeq" id="XP_003673203.1">
    <property type="nucleotide sequence ID" value="XM_003673155.1"/>
</dbReference>
<dbReference type="eggNOG" id="KOG0254">
    <property type="taxonomic scope" value="Eukaryota"/>
</dbReference>
<keyword evidence="2 6" id="KW-0812">Transmembrane</keyword>
<feature type="transmembrane region" description="Helical" evidence="6">
    <location>
        <begin position="423"/>
        <end position="444"/>
    </location>
</feature>
<dbReference type="EMBL" id="HE576752">
    <property type="protein sequence ID" value="CCC66812.1"/>
    <property type="molecule type" value="Genomic_DNA"/>
</dbReference>
<dbReference type="PROSITE" id="PS50850">
    <property type="entry name" value="MFS"/>
    <property type="match status" value="1"/>
</dbReference>
<feature type="transmembrane region" description="Helical" evidence="6">
    <location>
        <begin position="258"/>
        <end position="278"/>
    </location>
</feature>
<evidence type="ECO:0000256" key="4">
    <source>
        <dbReference type="ARBA" id="ARBA00023136"/>
    </source>
</evidence>
<feature type="transmembrane region" description="Helical" evidence="6">
    <location>
        <begin position="362"/>
        <end position="386"/>
    </location>
</feature>
<evidence type="ECO:0000313" key="10">
    <source>
        <dbReference type="Proteomes" id="UP000001640"/>
    </source>
</evidence>
<dbReference type="OMA" id="FILCWAM"/>
<dbReference type="InterPro" id="IPR020846">
    <property type="entry name" value="MFS_dom"/>
</dbReference>
<dbReference type="KEGG" id="ncs:NCAS_0A02540"/>
<evidence type="ECO:0000259" key="7">
    <source>
        <dbReference type="PROSITE" id="PS50850"/>
    </source>
</evidence>
<evidence type="ECO:0000313" key="8">
    <source>
        <dbReference type="EMBL" id="AAO32477.1"/>
    </source>
</evidence>
<accession>G0V5S4</accession>
<feature type="transmembrane region" description="Helical" evidence="6">
    <location>
        <begin position="157"/>
        <end position="181"/>
    </location>
</feature>
<feature type="transmembrane region" description="Helical" evidence="6">
    <location>
        <begin position="290"/>
        <end position="308"/>
    </location>
</feature>
<dbReference type="GO" id="GO:0022857">
    <property type="term" value="F:transmembrane transporter activity"/>
    <property type="evidence" value="ECO:0007669"/>
    <property type="project" value="InterPro"/>
</dbReference>